<name>A0A939KRJ4_9PROT</name>
<dbReference type="PANTHER" id="PTHR22911">
    <property type="entry name" value="ACYL-MALONYL CONDENSING ENZYME-RELATED"/>
    <property type="match status" value="1"/>
</dbReference>
<feature type="transmembrane region" description="Helical" evidence="1">
    <location>
        <begin position="283"/>
        <end position="302"/>
    </location>
</feature>
<dbReference type="InterPro" id="IPR037185">
    <property type="entry name" value="EmrE-like"/>
</dbReference>
<feature type="transmembrane region" description="Helical" evidence="1">
    <location>
        <begin position="116"/>
        <end position="135"/>
    </location>
</feature>
<feature type="transmembrane region" description="Helical" evidence="1">
    <location>
        <begin position="258"/>
        <end position="277"/>
    </location>
</feature>
<protein>
    <submittedName>
        <fullName evidence="3">DMT family transporter</fullName>
    </submittedName>
</protein>
<dbReference type="InterPro" id="IPR000620">
    <property type="entry name" value="EamA_dom"/>
</dbReference>
<evidence type="ECO:0000256" key="1">
    <source>
        <dbReference type="SAM" id="Phobius"/>
    </source>
</evidence>
<feature type="transmembrane region" description="Helical" evidence="1">
    <location>
        <begin position="142"/>
        <end position="160"/>
    </location>
</feature>
<dbReference type="GO" id="GO:0016020">
    <property type="term" value="C:membrane"/>
    <property type="evidence" value="ECO:0007669"/>
    <property type="project" value="InterPro"/>
</dbReference>
<feature type="transmembrane region" description="Helical" evidence="1">
    <location>
        <begin position="85"/>
        <end position="104"/>
    </location>
</feature>
<dbReference type="Proteomes" id="UP000664073">
    <property type="component" value="Unassembled WGS sequence"/>
</dbReference>
<dbReference type="SUPFAM" id="SSF103481">
    <property type="entry name" value="Multidrug resistance efflux transporter EmrE"/>
    <property type="match status" value="2"/>
</dbReference>
<keyword evidence="4" id="KW-1185">Reference proteome</keyword>
<keyword evidence="1" id="KW-0472">Membrane</keyword>
<comment type="caution">
    <text evidence="3">The sequence shown here is derived from an EMBL/GenBank/DDBJ whole genome shotgun (WGS) entry which is preliminary data.</text>
</comment>
<accession>A0A939KRJ4</accession>
<evidence type="ECO:0000313" key="3">
    <source>
        <dbReference type="EMBL" id="MBO1325226.1"/>
    </source>
</evidence>
<dbReference type="EMBL" id="JAFVMH010000003">
    <property type="protein sequence ID" value="MBO1325226.1"/>
    <property type="molecule type" value="Genomic_DNA"/>
</dbReference>
<dbReference type="Pfam" id="PF00892">
    <property type="entry name" value="EamA"/>
    <property type="match status" value="2"/>
</dbReference>
<sequence length="308" mass="32632">MASSVQESLADTKAVVTGLRERRLYGVVLITLSTVMWSTAGFFVRELHMDVWSTVAWRSLFGFILLFPLAFILRGSALFRVRESVGVGGLMSIPLMAMSVFGYVQALQLTSVANVMVVYATVPFLAAGLAFVVLGERPGLRSLCAAGVAITGVVIMAGSATSMSDLAGNFFAFIMTLGFAASIVIARRWTDYDATLVTALSSAFGAIICFGAALVMLPVVPMPNMTQLALLFVFSLATQSVSYLFFLEGSRHVPSSEAGLITLLDVVLGPLWVWLVFGEKPGTPALIGGALVLLAVVGYLAAPRGRSA</sequence>
<dbReference type="RefSeq" id="WP_207845873.1">
    <property type="nucleotide sequence ID" value="NZ_JAFVMH010000003.1"/>
</dbReference>
<feature type="domain" description="EamA" evidence="2">
    <location>
        <begin position="167"/>
        <end position="298"/>
    </location>
</feature>
<feature type="transmembrane region" description="Helical" evidence="1">
    <location>
        <begin position="55"/>
        <end position="73"/>
    </location>
</feature>
<organism evidence="3 4">
    <name type="scientific">Acetobacter garciniae</name>
    <dbReference type="NCBI Taxonomy" id="2817435"/>
    <lineage>
        <taxon>Bacteria</taxon>
        <taxon>Pseudomonadati</taxon>
        <taxon>Pseudomonadota</taxon>
        <taxon>Alphaproteobacteria</taxon>
        <taxon>Acetobacterales</taxon>
        <taxon>Acetobacteraceae</taxon>
        <taxon>Acetobacter</taxon>
    </lineage>
</organism>
<evidence type="ECO:0000259" key="2">
    <source>
        <dbReference type="Pfam" id="PF00892"/>
    </source>
</evidence>
<feature type="transmembrane region" description="Helical" evidence="1">
    <location>
        <begin position="197"/>
        <end position="220"/>
    </location>
</feature>
<gene>
    <name evidence="3" type="ORF">J2D77_08710</name>
</gene>
<dbReference type="AlphaFoldDB" id="A0A939KRJ4"/>
<dbReference type="PANTHER" id="PTHR22911:SF135">
    <property type="entry name" value="BLR4310 PROTEIN"/>
    <property type="match status" value="1"/>
</dbReference>
<feature type="transmembrane region" description="Helical" evidence="1">
    <location>
        <begin position="166"/>
        <end position="185"/>
    </location>
</feature>
<feature type="transmembrane region" description="Helical" evidence="1">
    <location>
        <begin position="226"/>
        <end position="246"/>
    </location>
</feature>
<feature type="transmembrane region" description="Helical" evidence="1">
    <location>
        <begin position="24"/>
        <end position="43"/>
    </location>
</feature>
<keyword evidence="1" id="KW-0812">Transmembrane</keyword>
<proteinExistence type="predicted"/>
<keyword evidence="1" id="KW-1133">Transmembrane helix</keyword>
<feature type="domain" description="EamA" evidence="2">
    <location>
        <begin position="25"/>
        <end position="156"/>
    </location>
</feature>
<evidence type="ECO:0000313" key="4">
    <source>
        <dbReference type="Proteomes" id="UP000664073"/>
    </source>
</evidence>
<reference evidence="3" key="1">
    <citation type="submission" date="2021-03" db="EMBL/GenBank/DDBJ databases">
        <title>The complete genome sequence of Acetobacter sp. TBRC 12339.</title>
        <authorList>
            <person name="Charoenyingcharoen P."/>
            <person name="Yukphan P."/>
        </authorList>
    </citation>
    <scope>NUCLEOTIDE SEQUENCE</scope>
    <source>
        <strain evidence="3">TBRC 12339</strain>
    </source>
</reference>